<dbReference type="EMBL" id="PXYI01000001">
    <property type="protein sequence ID" value="PSJ43182.1"/>
    <property type="molecule type" value="Genomic_DNA"/>
</dbReference>
<comment type="caution">
    <text evidence="1">The sequence shown here is derived from an EMBL/GenBank/DDBJ whole genome shotgun (WGS) entry which is preliminary data.</text>
</comment>
<reference evidence="1 2" key="1">
    <citation type="submission" date="2018-03" db="EMBL/GenBank/DDBJ databases">
        <title>The draft genome of Sphingosinicella sp. GL-C-18.</title>
        <authorList>
            <person name="Liu L."/>
            <person name="Li L."/>
            <person name="Liang L."/>
            <person name="Zhang X."/>
            <person name="Wang T."/>
        </authorList>
    </citation>
    <scope>NUCLEOTIDE SEQUENCE [LARGE SCALE GENOMIC DNA]</scope>
    <source>
        <strain evidence="1 2">GL-C-18</strain>
    </source>
</reference>
<evidence type="ECO:0000313" key="2">
    <source>
        <dbReference type="Proteomes" id="UP000241167"/>
    </source>
</evidence>
<dbReference type="RefSeq" id="WP_106511202.1">
    <property type="nucleotide sequence ID" value="NZ_PXYI01000001.1"/>
</dbReference>
<sequence>MTPQVAPFLTGAADAGAEVTQLRQVLALVEEIAGRTPTRLDTNILDEAARVSAAYGNALPIVQKRFDALATQTATWAAAGVSALMKISEADRPTGPAAARLADELRKALTRLGEIVSA</sequence>
<protein>
    <recommendedName>
        <fullName evidence="3">HPt domain-containing protein</fullName>
    </recommendedName>
</protein>
<dbReference type="OrthoDB" id="7595081at2"/>
<proteinExistence type="predicted"/>
<dbReference type="AlphaFoldDB" id="A0A2P7QYY7"/>
<evidence type="ECO:0008006" key="3">
    <source>
        <dbReference type="Google" id="ProtNLM"/>
    </source>
</evidence>
<name>A0A2P7QYY7_9SPHN</name>
<gene>
    <name evidence="1" type="ORF">C7I55_02000</name>
</gene>
<keyword evidence="2" id="KW-1185">Reference proteome</keyword>
<dbReference type="Proteomes" id="UP000241167">
    <property type="component" value="Unassembled WGS sequence"/>
</dbReference>
<accession>A0A2P7QYY7</accession>
<evidence type="ECO:0000313" key="1">
    <source>
        <dbReference type="EMBL" id="PSJ43182.1"/>
    </source>
</evidence>
<organism evidence="1 2">
    <name type="scientific">Allosphingosinicella deserti</name>
    <dbReference type="NCBI Taxonomy" id="2116704"/>
    <lineage>
        <taxon>Bacteria</taxon>
        <taxon>Pseudomonadati</taxon>
        <taxon>Pseudomonadota</taxon>
        <taxon>Alphaproteobacteria</taxon>
        <taxon>Sphingomonadales</taxon>
        <taxon>Sphingomonadaceae</taxon>
        <taxon>Allosphingosinicella</taxon>
    </lineage>
</organism>